<dbReference type="CDD" id="cd06850">
    <property type="entry name" value="biotinyl_domain"/>
    <property type="match status" value="1"/>
</dbReference>
<evidence type="ECO:0000259" key="2">
    <source>
        <dbReference type="PROSITE" id="PS50968"/>
    </source>
</evidence>
<dbReference type="InterPro" id="IPR011053">
    <property type="entry name" value="Single_hybrid_motif"/>
</dbReference>
<dbReference type="PANTHER" id="PTHR45266:SF3">
    <property type="entry name" value="OXALOACETATE DECARBOXYLASE ALPHA CHAIN"/>
    <property type="match status" value="1"/>
</dbReference>
<feature type="domain" description="Lipoyl-binding" evidence="2">
    <location>
        <begin position="98"/>
        <end position="167"/>
    </location>
</feature>
<dbReference type="InterPro" id="IPR001882">
    <property type="entry name" value="Biotin_BS"/>
</dbReference>
<comment type="caution">
    <text evidence="3">The sequence shown here is derived from an EMBL/GenBank/DDBJ whole genome shotgun (WGS) entry which is preliminary data.</text>
</comment>
<dbReference type="PANTHER" id="PTHR45266">
    <property type="entry name" value="OXALOACETATE DECARBOXYLASE ALPHA CHAIN"/>
    <property type="match status" value="1"/>
</dbReference>
<dbReference type="Proteomes" id="UP001168552">
    <property type="component" value="Unassembled WGS sequence"/>
</dbReference>
<sequence>MYQTKSSNGNQYTIEKTSKGMLLNNEAIAWDILSLAGGDKFHIVKNSRSYQVEVVKKDLETKTLTVKVNGQLHEVSLKDKYDLLLEKLGMNSLASNKVNQIKAPMPGLIFEIKVKEGDTVQKGDQLMILEAMKMENIIKSPGEGVIKTIKVSKGDSVEKNQVMILFA</sequence>
<keyword evidence="1" id="KW-0092">Biotin</keyword>
<protein>
    <submittedName>
        <fullName evidence="3">Biotin/lipoyl-containing protein</fullName>
    </submittedName>
</protein>
<dbReference type="Gene3D" id="2.40.50.100">
    <property type="match status" value="1"/>
</dbReference>
<dbReference type="SUPFAM" id="SSF51230">
    <property type="entry name" value="Single hybrid motif"/>
    <property type="match status" value="1"/>
</dbReference>
<dbReference type="Pfam" id="PF00364">
    <property type="entry name" value="Biotin_lipoyl"/>
    <property type="match status" value="1"/>
</dbReference>
<dbReference type="EMBL" id="JAUHJS010000006">
    <property type="protein sequence ID" value="MDN4166352.1"/>
    <property type="molecule type" value="Genomic_DNA"/>
</dbReference>
<accession>A0ABT8F7D7</accession>
<evidence type="ECO:0000256" key="1">
    <source>
        <dbReference type="ARBA" id="ARBA00023267"/>
    </source>
</evidence>
<reference evidence="3" key="1">
    <citation type="submission" date="2023-06" db="EMBL/GenBank/DDBJ databases">
        <title>Cytophagales bacterium Strain LB-30, isolated from soil.</title>
        <authorList>
            <person name="Liu B."/>
        </authorList>
    </citation>
    <scope>NUCLEOTIDE SEQUENCE</scope>
    <source>
        <strain evidence="3">LB-30</strain>
    </source>
</reference>
<proteinExistence type="predicted"/>
<dbReference type="InterPro" id="IPR050709">
    <property type="entry name" value="Biotin_Carboxyl_Carrier/Decarb"/>
</dbReference>
<dbReference type="PROSITE" id="PS50968">
    <property type="entry name" value="BIOTINYL_LIPOYL"/>
    <property type="match status" value="1"/>
</dbReference>
<gene>
    <name evidence="3" type="ORF">QWY31_12645</name>
</gene>
<evidence type="ECO:0000313" key="3">
    <source>
        <dbReference type="EMBL" id="MDN4166352.1"/>
    </source>
</evidence>
<evidence type="ECO:0000313" key="4">
    <source>
        <dbReference type="Proteomes" id="UP001168552"/>
    </source>
</evidence>
<dbReference type="PROSITE" id="PS00188">
    <property type="entry name" value="BIOTIN"/>
    <property type="match status" value="1"/>
</dbReference>
<keyword evidence="4" id="KW-1185">Reference proteome</keyword>
<dbReference type="RefSeq" id="WP_320004888.1">
    <property type="nucleotide sequence ID" value="NZ_JAUHJS010000006.1"/>
</dbReference>
<dbReference type="InterPro" id="IPR000089">
    <property type="entry name" value="Biotin_lipoyl"/>
</dbReference>
<name>A0ABT8F7D7_9BACT</name>
<organism evidence="3 4">
    <name type="scientific">Shiella aurantiaca</name>
    <dbReference type="NCBI Taxonomy" id="3058365"/>
    <lineage>
        <taxon>Bacteria</taxon>
        <taxon>Pseudomonadati</taxon>
        <taxon>Bacteroidota</taxon>
        <taxon>Cytophagia</taxon>
        <taxon>Cytophagales</taxon>
        <taxon>Shiellaceae</taxon>
        <taxon>Shiella</taxon>
    </lineage>
</organism>